<dbReference type="InterPro" id="IPR013563">
    <property type="entry name" value="Oligopep_ABC_C"/>
</dbReference>
<dbReference type="Pfam" id="PF08352">
    <property type="entry name" value="oligo_HPY"/>
    <property type="match status" value="1"/>
</dbReference>
<keyword evidence="3" id="KW-0547">Nucleotide-binding</keyword>
<sequence>MSESRVILEVKGLKKYFPVHRGDKTLFVKAIDGIDFEVREGETVGLVGESGSGKSTTAYCVIGMYSVTDGTIVFKGKDISCASAQRPLELKRDMQIVFQDPGTSLNPQHTIYKILELPLKVHGLAKGHELHDRIVQLLESVELPESYLYKYPRMIGGGERQMVAIARALATNPSFMILDEPTSSLDVSVQAKIINMLLRLQKEYNLSYLFITHDLSLMRNVATRVVIMYLGKIAEMAPTEIFFRSPQHPYTQMLLSSIPVVTQQEEDLKPKKIKSQGEIPSPVNVPPGCSFNTRCPFVKPECYERDPVMVQVGPDHFVRCNLFT</sequence>
<name>K4LIX4_THEPS</name>
<dbReference type="GO" id="GO:0015833">
    <property type="term" value="P:peptide transport"/>
    <property type="evidence" value="ECO:0007669"/>
    <property type="project" value="InterPro"/>
</dbReference>
<accession>K4LIX4</accession>
<evidence type="ECO:0000313" key="7">
    <source>
        <dbReference type="Proteomes" id="UP000000467"/>
    </source>
</evidence>
<dbReference type="Gene3D" id="3.40.50.300">
    <property type="entry name" value="P-loop containing nucleotide triphosphate hydrolases"/>
    <property type="match status" value="1"/>
</dbReference>
<dbReference type="KEGG" id="tpz:Tph_c17070"/>
<keyword evidence="2" id="KW-0813">Transport</keyword>
<protein>
    <submittedName>
        <fullName evidence="6">D,D-dipeptide ABC transport system ATP-binding protein DppF</fullName>
    </submittedName>
</protein>
<dbReference type="eggNOG" id="COG4608">
    <property type="taxonomic scope" value="Bacteria"/>
</dbReference>
<evidence type="ECO:0000256" key="3">
    <source>
        <dbReference type="ARBA" id="ARBA00022741"/>
    </source>
</evidence>
<dbReference type="SMART" id="SM00382">
    <property type="entry name" value="AAA"/>
    <property type="match status" value="1"/>
</dbReference>
<dbReference type="InterPro" id="IPR050319">
    <property type="entry name" value="ABC_transp_ATP-bind"/>
</dbReference>
<dbReference type="CDD" id="cd03257">
    <property type="entry name" value="ABC_NikE_OppD_transporters"/>
    <property type="match status" value="1"/>
</dbReference>
<dbReference type="RefSeq" id="WP_015050790.1">
    <property type="nucleotide sequence ID" value="NC_018870.1"/>
</dbReference>
<dbReference type="PANTHER" id="PTHR43776">
    <property type="entry name" value="TRANSPORT ATP-BINDING PROTEIN"/>
    <property type="match status" value="1"/>
</dbReference>
<dbReference type="GO" id="GO:0005524">
    <property type="term" value="F:ATP binding"/>
    <property type="evidence" value="ECO:0007669"/>
    <property type="project" value="UniProtKB-KW"/>
</dbReference>
<organism evidence="6 7">
    <name type="scientific">Thermacetogenium phaeum (strain ATCC BAA-254 / DSM 26808 / PB)</name>
    <dbReference type="NCBI Taxonomy" id="1089553"/>
    <lineage>
        <taxon>Bacteria</taxon>
        <taxon>Bacillati</taxon>
        <taxon>Bacillota</taxon>
        <taxon>Clostridia</taxon>
        <taxon>Thermoanaerobacterales</taxon>
        <taxon>Thermoanaerobacteraceae</taxon>
        <taxon>Thermacetogenium</taxon>
    </lineage>
</organism>
<dbReference type="InterPro" id="IPR027417">
    <property type="entry name" value="P-loop_NTPase"/>
</dbReference>
<dbReference type="SUPFAM" id="SSF52540">
    <property type="entry name" value="P-loop containing nucleoside triphosphate hydrolases"/>
    <property type="match status" value="1"/>
</dbReference>
<comment type="similarity">
    <text evidence="1">Belongs to the ABC transporter superfamily.</text>
</comment>
<keyword evidence="7" id="KW-1185">Reference proteome</keyword>
<dbReference type="InterPro" id="IPR003439">
    <property type="entry name" value="ABC_transporter-like_ATP-bd"/>
</dbReference>
<dbReference type="FunFam" id="3.40.50.300:FF:000016">
    <property type="entry name" value="Oligopeptide ABC transporter ATP-binding component"/>
    <property type="match status" value="1"/>
</dbReference>
<evidence type="ECO:0000256" key="4">
    <source>
        <dbReference type="ARBA" id="ARBA00022840"/>
    </source>
</evidence>
<evidence type="ECO:0000256" key="2">
    <source>
        <dbReference type="ARBA" id="ARBA00022448"/>
    </source>
</evidence>
<reference evidence="6 7" key="1">
    <citation type="journal article" date="2012" name="BMC Genomics">
        <title>Genome-guided analysis of physiological and morphological traits of the fermentative acetate oxidizer Thermacetogenium phaeum.</title>
        <authorList>
            <person name="Oehler D."/>
            <person name="Poehlein A."/>
            <person name="Leimbach A."/>
            <person name="Muller N."/>
            <person name="Daniel R."/>
            <person name="Gottschalk G."/>
            <person name="Schink B."/>
        </authorList>
    </citation>
    <scope>NUCLEOTIDE SEQUENCE [LARGE SCALE GENOMIC DNA]</scope>
    <source>
        <strain evidence="7">ATCC BAA-254 / DSM 26808 / PB</strain>
    </source>
</reference>
<dbReference type="InterPro" id="IPR003593">
    <property type="entry name" value="AAA+_ATPase"/>
</dbReference>
<keyword evidence="4 6" id="KW-0067">ATP-binding</keyword>
<dbReference type="GO" id="GO:0055085">
    <property type="term" value="P:transmembrane transport"/>
    <property type="evidence" value="ECO:0007669"/>
    <property type="project" value="UniProtKB-ARBA"/>
</dbReference>
<evidence type="ECO:0000259" key="5">
    <source>
        <dbReference type="PROSITE" id="PS50893"/>
    </source>
</evidence>
<dbReference type="GO" id="GO:0016887">
    <property type="term" value="F:ATP hydrolysis activity"/>
    <property type="evidence" value="ECO:0007669"/>
    <property type="project" value="InterPro"/>
</dbReference>
<dbReference type="Proteomes" id="UP000000467">
    <property type="component" value="Chromosome"/>
</dbReference>
<dbReference type="NCBIfam" id="TIGR01727">
    <property type="entry name" value="oligo_HPY"/>
    <property type="match status" value="1"/>
</dbReference>
<gene>
    <name evidence="6" type="primary">dppF</name>
    <name evidence="6" type="ordered locus">Tph_c17070</name>
</gene>
<evidence type="ECO:0000256" key="1">
    <source>
        <dbReference type="ARBA" id="ARBA00005417"/>
    </source>
</evidence>
<dbReference type="AlphaFoldDB" id="K4LIX4"/>
<dbReference type="Pfam" id="PF00005">
    <property type="entry name" value="ABC_tran"/>
    <property type="match status" value="1"/>
</dbReference>
<dbReference type="EMBL" id="CP003732">
    <property type="protein sequence ID" value="AFV11910.1"/>
    <property type="molecule type" value="Genomic_DNA"/>
</dbReference>
<proteinExistence type="inferred from homology"/>
<evidence type="ECO:0000313" key="6">
    <source>
        <dbReference type="EMBL" id="AFV11910.1"/>
    </source>
</evidence>
<dbReference type="HOGENOM" id="CLU_000604_1_23_9"/>
<dbReference type="PROSITE" id="PS50893">
    <property type="entry name" value="ABC_TRANSPORTER_2"/>
    <property type="match status" value="1"/>
</dbReference>
<feature type="domain" description="ABC transporter" evidence="5">
    <location>
        <begin position="8"/>
        <end position="255"/>
    </location>
</feature>
<dbReference type="STRING" id="1089553.Tph_c17070"/>